<accession>A0A382M8E2</accession>
<name>A0A382M8E2_9ZZZZ</name>
<feature type="non-terminal residue" evidence="1">
    <location>
        <position position="38"/>
    </location>
</feature>
<dbReference type="EMBL" id="UINC01091964">
    <property type="protein sequence ID" value="SVC45149.1"/>
    <property type="molecule type" value="Genomic_DNA"/>
</dbReference>
<proteinExistence type="predicted"/>
<reference evidence="1" key="1">
    <citation type="submission" date="2018-05" db="EMBL/GenBank/DDBJ databases">
        <authorList>
            <person name="Lanie J.A."/>
            <person name="Ng W.-L."/>
            <person name="Kazmierczak K.M."/>
            <person name="Andrzejewski T.M."/>
            <person name="Davidsen T.M."/>
            <person name="Wayne K.J."/>
            <person name="Tettelin H."/>
            <person name="Glass J.I."/>
            <person name="Rusch D."/>
            <person name="Podicherti R."/>
            <person name="Tsui H.-C.T."/>
            <person name="Winkler M.E."/>
        </authorList>
    </citation>
    <scope>NUCLEOTIDE SEQUENCE</scope>
</reference>
<protein>
    <submittedName>
        <fullName evidence="1">Uncharacterized protein</fullName>
    </submittedName>
</protein>
<organism evidence="1">
    <name type="scientific">marine metagenome</name>
    <dbReference type="NCBI Taxonomy" id="408172"/>
    <lineage>
        <taxon>unclassified sequences</taxon>
        <taxon>metagenomes</taxon>
        <taxon>ecological metagenomes</taxon>
    </lineage>
</organism>
<dbReference type="AlphaFoldDB" id="A0A382M8E2"/>
<evidence type="ECO:0000313" key="1">
    <source>
        <dbReference type="EMBL" id="SVC45149.1"/>
    </source>
</evidence>
<gene>
    <name evidence="1" type="ORF">METZ01_LOCUS298003</name>
</gene>
<sequence>MADQTERLAQEVEKDRKEAFDKLKVDVSKIMNEEKGAG</sequence>